<feature type="non-terminal residue" evidence="1">
    <location>
        <position position="1"/>
    </location>
</feature>
<dbReference type="AlphaFoldDB" id="P92071"/>
<protein>
    <submittedName>
        <fullName evidence="1">ATPase subunit 8</fullName>
    </submittedName>
</protein>
<name>P92071_9EUPU</name>
<reference evidence="1" key="1">
    <citation type="submission" date="1996-05" db="EMBL/GenBank/DDBJ databases">
        <title>Evolution of pulmonate gastropod mitochondrial genomes: comparisons of complete gene organization of Euhadra, Cepaea and Albinaria and implications of unusual tRNA secondary structures.</title>
        <authorList>
            <person name="Yamazaki N."/>
            <person name="Ueshima R."/>
            <person name="Terrett J.A."/>
            <person name="Yokobori S."/>
            <person name="Kaifu M."/>
            <person name="Segawa R."/>
            <person name="Kobayashi T."/>
            <person name="Numachi K."/>
            <person name="Ueda T."/>
            <person name="Nishikawa K."/>
            <person name="Watanabe K."/>
            <person name="Thomas R.H."/>
        </authorList>
    </citation>
    <scope>NUCLEOTIDE SEQUENCE</scope>
    <source>
        <tissue evidence="1">Hepatopancreas</tissue>
    </source>
</reference>
<accession>P92071</accession>
<keyword evidence="1" id="KW-0496">Mitochondrion</keyword>
<geneLocation type="mitochondrion" evidence="1"/>
<organism evidence="1">
    <name type="scientific">Euhadra herklotsi</name>
    <dbReference type="NCBI Taxonomy" id="58912"/>
    <lineage>
        <taxon>Eukaryota</taxon>
        <taxon>Metazoa</taxon>
        <taxon>Spiralia</taxon>
        <taxon>Lophotrochozoa</taxon>
        <taxon>Mollusca</taxon>
        <taxon>Gastropoda</taxon>
        <taxon>Heterobranchia</taxon>
        <taxon>Euthyneura</taxon>
        <taxon>Panpulmonata</taxon>
        <taxon>Eupulmonata</taxon>
        <taxon>Stylommatophora</taxon>
        <taxon>Helicina</taxon>
        <taxon>Camaenoidea</taxon>
        <taxon>Camaenidae</taxon>
        <taxon>Bradybaeninae</taxon>
        <taxon>Euhadra</taxon>
    </lineage>
</organism>
<sequence>LNMYKNRNVQSIIYPMKKHGVAKPRNLLYTYL</sequence>
<dbReference type="EMBL" id="Z71696">
    <property type="protein sequence ID" value="CAA96372.1"/>
    <property type="molecule type" value="Genomic_DNA"/>
</dbReference>
<proteinExistence type="predicted"/>
<evidence type="ECO:0000313" key="1">
    <source>
        <dbReference type="EMBL" id="CAA96372.1"/>
    </source>
</evidence>